<protein>
    <submittedName>
        <fullName evidence="2">Uncharacterized protein</fullName>
    </submittedName>
</protein>
<organism evidence="2 3">
    <name type="scientific">Nocardia cyriacigeorgica</name>
    <dbReference type="NCBI Taxonomy" id="135487"/>
    <lineage>
        <taxon>Bacteria</taxon>
        <taxon>Bacillati</taxon>
        <taxon>Actinomycetota</taxon>
        <taxon>Actinomycetes</taxon>
        <taxon>Mycobacteriales</taxon>
        <taxon>Nocardiaceae</taxon>
        <taxon>Nocardia</taxon>
    </lineage>
</organism>
<dbReference type="AlphaFoldDB" id="A0A4V6IC48"/>
<proteinExistence type="predicted"/>
<evidence type="ECO:0000256" key="1">
    <source>
        <dbReference type="SAM" id="MobiDB-lite"/>
    </source>
</evidence>
<dbReference type="Proteomes" id="UP000290439">
    <property type="component" value="Chromosome"/>
</dbReference>
<feature type="compositionally biased region" description="Basic and acidic residues" evidence="1">
    <location>
        <begin position="101"/>
        <end position="121"/>
    </location>
</feature>
<dbReference type="RefSeq" id="WP_130916364.1">
    <property type="nucleotide sequence ID" value="NZ_JADLPK010000009.1"/>
</dbReference>
<evidence type="ECO:0000313" key="3">
    <source>
        <dbReference type="Proteomes" id="UP000290439"/>
    </source>
</evidence>
<evidence type="ECO:0000313" key="2">
    <source>
        <dbReference type="EMBL" id="VFA97503.1"/>
    </source>
</evidence>
<gene>
    <name evidence="2" type="ORF">NCTC10797_01266</name>
</gene>
<accession>A0A4V6IC48</accession>
<name>A0A4V6IC48_9NOCA</name>
<dbReference type="EMBL" id="LR215973">
    <property type="protein sequence ID" value="VFA97503.1"/>
    <property type="molecule type" value="Genomic_DNA"/>
</dbReference>
<sequence>MGAAISALAAVSVSATVGVGLAQARPPGDAFCTSVPVDSRVDITCTNTDVGPATVGALITCSNLAVLVREVRMRPESTIQLSEDCGPGAHPVTWNANAKTDYQRDRERDDEIERNSDRDHA</sequence>
<reference evidence="2 3" key="1">
    <citation type="submission" date="2019-02" db="EMBL/GenBank/DDBJ databases">
        <authorList>
            <consortium name="Pathogen Informatics"/>
        </authorList>
    </citation>
    <scope>NUCLEOTIDE SEQUENCE [LARGE SCALE GENOMIC DNA]</scope>
    <source>
        <strain evidence="2 3">3012STDY6756504</strain>
    </source>
</reference>
<feature type="region of interest" description="Disordered" evidence="1">
    <location>
        <begin position="82"/>
        <end position="121"/>
    </location>
</feature>